<dbReference type="GO" id="GO:0009055">
    <property type="term" value="F:electron transfer activity"/>
    <property type="evidence" value="ECO:0007669"/>
    <property type="project" value="TreeGrafter"/>
</dbReference>
<evidence type="ECO:0000256" key="8">
    <source>
        <dbReference type="ARBA" id="ARBA00022729"/>
    </source>
</evidence>
<gene>
    <name evidence="14" type="ORF">C811_02142</name>
</gene>
<comment type="similarity">
    <text evidence="3">Belongs to the prokaryotic molybdopterin-containing oxidoreductase family.</text>
</comment>
<evidence type="ECO:0000256" key="6">
    <source>
        <dbReference type="ARBA" id="ARBA00022505"/>
    </source>
</evidence>
<evidence type="ECO:0000256" key="10">
    <source>
        <dbReference type="ARBA" id="ARBA00023004"/>
    </source>
</evidence>
<evidence type="ECO:0000313" key="14">
    <source>
        <dbReference type="EMBL" id="EOS49682.1"/>
    </source>
</evidence>
<dbReference type="InterPro" id="IPR050612">
    <property type="entry name" value="Prok_Mopterin_Oxidored"/>
</dbReference>
<dbReference type="PATRIC" id="fig|1235794.3.peg.2112"/>
<keyword evidence="4" id="KW-1003">Cell membrane</keyword>
<dbReference type="eggNOG" id="COG0243">
    <property type="taxonomic scope" value="Bacteria"/>
</dbReference>
<dbReference type="PROSITE" id="PS51318">
    <property type="entry name" value="TAT"/>
    <property type="match status" value="1"/>
</dbReference>
<comment type="cofactor">
    <cofactor evidence="1">
        <name>[4Fe-4S] cluster</name>
        <dbReference type="ChEBI" id="CHEBI:49883"/>
    </cofactor>
</comment>
<keyword evidence="8" id="KW-0732">Signal</keyword>
<evidence type="ECO:0000256" key="5">
    <source>
        <dbReference type="ARBA" id="ARBA00022485"/>
    </source>
</evidence>
<evidence type="ECO:0000313" key="15">
    <source>
        <dbReference type="Proteomes" id="UP000014204"/>
    </source>
</evidence>
<dbReference type="GO" id="GO:0009061">
    <property type="term" value="P:anaerobic respiration"/>
    <property type="evidence" value="ECO:0007669"/>
    <property type="project" value="TreeGrafter"/>
</dbReference>
<dbReference type="InterPro" id="IPR006656">
    <property type="entry name" value="Mopterin_OxRdtase"/>
</dbReference>
<dbReference type="Pfam" id="PF04879">
    <property type="entry name" value="Molybdop_Fe4S4"/>
    <property type="match status" value="1"/>
</dbReference>
<dbReference type="Pfam" id="PF01568">
    <property type="entry name" value="Molydop_binding"/>
    <property type="match status" value="1"/>
</dbReference>
<dbReference type="AlphaFoldDB" id="R9L1Q2"/>
<evidence type="ECO:0000259" key="13">
    <source>
        <dbReference type="PROSITE" id="PS51669"/>
    </source>
</evidence>
<dbReference type="PANTHER" id="PTHR43742">
    <property type="entry name" value="TRIMETHYLAMINE-N-OXIDE REDUCTASE"/>
    <property type="match status" value="1"/>
</dbReference>
<dbReference type="GO" id="GO:0030151">
    <property type="term" value="F:molybdenum ion binding"/>
    <property type="evidence" value="ECO:0007669"/>
    <property type="project" value="InterPro"/>
</dbReference>
<dbReference type="CDD" id="cd02794">
    <property type="entry name" value="MopB_CT_DmsA-EC"/>
    <property type="match status" value="1"/>
</dbReference>
<dbReference type="FunFam" id="3.40.228.10:FF:000004">
    <property type="entry name" value="Dimethyl sulfoxide reductase subunit A"/>
    <property type="match status" value="1"/>
</dbReference>
<protein>
    <submittedName>
        <fullName evidence="14">DmsA/YnfE family anaerobic dimethyl sulfoxide reductase, A subunit</fullName>
    </submittedName>
</protein>
<dbReference type="Gene3D" id="3.40.228.10">
    <property type="entry name" value="Dimethylsulfoxide Reductase, domain 2"/>
    <property type="match status" value="1"/>
</dbReference>
<dbReference type="STRING" id="1235794.C811_02142"/>
<keyword evidence="10" id="KW-0408">Iron</keyword>
<dbReference type="EMBL" id="ASSY01000010">
    <property type="protein sequence ID" value="EOS49682.1"/>
    <property type="molecule type" value="Genomic_DNA"/>
</dbReference>
<dbReference type="GO" id="GO:0030288">
    <property type="term" value="C:outer membrane-bounded periplasmic space"/>
    <property type="evidence" value="ECO:0007669"/>
    <property type="project" value="TreeGrafter"/>
</dbReference>
<dbReference type="InterPro" id="IPR011888">
    <property type="entry name" value="Anaer_DMSO_reductase"/>
</dbReference>
<name>R9L1Q2_9ACTN</name>
<dbReference type="OrthoDB" id="7376058at2"/>
<dbReference type="GO" id="GO:0009389">
    <property type="term" value="F:dimethyl sulfoxide reductase activity"/>
    <property type="evidence" value="ECO:0007669"/>
    <property type="project" value="InterPro"/>
</dbReference>
<evidence type="ECO:0000256" key="9">
    <source>
        <dbReference type="ARBA" id="ARBA00023002"/>
    </source>
</evidence>
<dbReference type="GO" id="GO:0051539">
    <property type="term" value="F:4 iron, 4 sulfur cluster binding"/>
    <property type="evidence" value="ECO:0007669"/>
    <property type="project" value="UniProtKB-KW"/>
</dbReference>
<evidence type="ECO:0000256" key="11">
    <source>
        <dbReference type="ARBA" id="ARBA00023014"/>
    </source>
</evidence>
<keyword evidence="9" id="KW-0560">Oxidoreductase</keyword>
<sequence length="811" mass="88196">MTITKEHSLSRRTFMKGSALAGLGAAAVGTAGLFGCAPATDSGAAGGGLADTAAVEEKVCWGHCSVNCETRCALRFHVVDDEVKWVETDNTGNDEYGDHQLRACQRGRTIRRWLNHPDRLNVPMKRVGKRGEGKFEEISWDEAIETIASEYRRILDAYGPESVYVQYASGVNAGNIGGFLNRLVNMNGGCLGRYGSYSSAQISQALPFLYGGRAANGNSDVANSKLVVLFGDNSCETKMSGAGPTYHYMQGLEKSGAKVIVVDPRYTDTAAVHADQWIAIRPGTDAALVDACAYVMITEDLVDHDFLSTYCIGYDDATMPEELRGTGASYVDYITGKGADATPKTPEWAAAITLVPAATIEALAREIATAKPCAIYQGKGPQRRGNGEQTARAICMLAVLTGNVGINGGNTGSDLDGYYMPAWFGVPAEDNPVEVSIASFTWTDAVDHGEQMTATRDGVRGADKLSVPIKMIWNYAGNCMTNQHGDINHAHEVLSDESKCEFIVLWDTFMTDSAKYADILLPDLMAVEQPNIIQSEYAGNMAYYIAGDAITSPKFERRTLYSVLTDVADKLGQKEAFTEGLDEMGWLRRIYEEQALPGDPGAPTFDEMMEQHIYKKQCPEGEHVAFKDFRDDPEANPLETPSGKIEIYSQALMDTVADWELAEGDLIHPLPVYCPEAEGYADPLAEKYPLQLTGFHFKGRTHSSYGCIEVLKAANPQELWMNPLDAEERSIVDGDTVRVTNDRGTVEIVVKVTPRIIPGTVAMGQGAWHDADMSGDKVDRGGCINTLTSHRPSPYAKANPQHTNLVEVARA</sequence>
<dbReference type="HOGENOM" id="CLU_000422_13_3_11"/>
<dbReference type="InterPro" id="IPR006311">
    <property type="entry name" value="TAT_signal"/>
</dbReference>
<dbReference type="Gene3D" id="2.40.40.20">
    <property type="match status" value="1"/>
</dbReference>
<reference evidence="14 15" key="1">
    <citation type="submission" date="2013-04" db="EMBL/GenBank/DDBJ databases">
        <title>The Genome Sequence of Enterorhabdus caecimuris B7.</title>
        <authorList>
            <consortium name="The Broad Institute Genomics Platform"/>
            <consortium name="The Broad Institute Genome Sequencing Center for Infectious Disease"/>
            <person name="Earl A."/>
            <person name="Xavier R."/>
            <person name="Elson C."/>
            <person name="Duck W."/>
            <person name="Walker B."/>
            <person name="Young S."/>
            <person name="Zeng Q."/>
            <person name="Gargeya S."/>
            <person name="Fitzgerald M."/>
            <person name="Haas B."/>
            <person name="Abouelleil A."/>
            <person name="Allen A.W."/>
            <person name="Alvarado L."/>
            <person name="Arachchi H.M."/>
            <person name="Berlin A.M."/>
            <person name="Chapman S.B."/>
            <person name="Gainer-Dewar J."/>
            <person name="Goldberg J."/>
            <person name="Griggs A."/>
            <person name="Gujja S."/>
            <person name="Hansen M."/>
            <person name="Howarth C."/>
            <person name="Imamovic A."/>
            <person name="Ireland A."/>
            <person name="Larimer J."/>
            <person name="McCowan C."/>
            <person name="Murphy C."/>
            <person name="Pearson M."/>
            <person name="Poon T.W."/>
            <person name="Priest M."/>
            <person name="Roberts A."/>
            <person name="Saif S."/>
            <person name="Shea T."/>
            <person name="Sisk P."/>
            <person name="Sykes S."/>
            <person name="Wortman J."/>
            <person name="Nusbaum C."/>
            <person name="Birren B."/>
        </authorList>
    </citation>
    <scope>NUCLEOTIDE SEQUENCE [LARGE SCALE GENOMIC DNA]</scope>
    <source>
        <strain evidence="14 15">B7</strain>
    </source>
</reference>
<evidence type="ECO:0000256" key="7">
    <source>
        <dbReference type="ARBA" id="ARBA00022723"/>
    </source>
</evidence>
<dbReference type="RefSeq" id="WP_016310320.1">
    <property type="nucleotide sequence ID" value="NZ_KE159646.1"/>
</dbReference>
<dbReference type="InterPro" id="IPR006657">
    <property type="entry name" value="MoPterin_dinucl-bd_dom"/>
</dbReference>
<dbReference type="InterPro" id="IPR009010">
    <property type="entry name" value="Asp_de-COase-like_dom_sf"/>
</dbReference>
<evidence type="ECO:0000256" key="1">
    <source>
        <dbReference type="ARBA" id="ARBA00001966"/>
    </source>
</evidence>
<evidence type="ECO:0000256" key="2">
    <source>
        <dbReference type="ARBA" id="ARBA00004413"/>
    </source>
</evidence>
<keyword evidence="15" id="KW-1185">Reference proteome</keyword>
<feature type="domain" description="4Fe-4S Mo/W bis-MGD-type" evidence="13">
    <location>
        <begin position="57"/>
        <end position="118"/>
    </location>
</feature>
<evidence type="ECO:0000256" key="3">
    <source>
        <dbReference type="ARBA" id="ARBA00010312"/>
    </source>
</evidence>
<dbReference type="GO" id="GO:0043546">
    <property type="term" value="F:molybdopterin cofactor binding"/>
    <property type="evidence" value="ECO:0007669"/>
    <property type="project" value="InterPro"/>
</dbReference>
<keyword evidence="6" id="KW-0500">Molybdenum</keyword>
<dbReference type="PANTHER" id="PTHR43742:SF3">
    <property type="entry name" value="DIMETHYL SULFOXIDE REDUCTASE DMSA"/>
    <property type="match status" value="1"/>
</dbReference>
<dbReference type="Gene3D" id="3.40.50.740">
    <property type="match status" value="2"/>
</dbReference>
<dbReference type="Proteomes" id="UP000014204">
    <property type="component" value="Unassembled WGS sequence"/>
</dbReference>
<dbReference type="InterPro" id="IPR006963">
    <property type="entry name" value="Mopterin_OxRdtase_4Fe-4S_dom"/>
</dbReference>
<organism evidence="14 15">
    <name type="scientific">Adlercreutzia caecimuris B7</name>
    <dbReference type="NCBI Taxonomy" id="1235794"/>
    <lineage>
        <taxon>Bacteria</taxon>
        <taxon>Bacillati</taxon>
        <taxon>Actinomycetota</taxon>
        <taxon>Coriobacteriia</taxon>
        <taxon>Eggerthellales</taxon>
        <taxon>Eggerthellaceae</taxon>
        <taxon>Adlercreutzia</taxon>
    </lineage>
</organism>
<dbReference type="GO" id="GO:0005886">
    <property type="term" value="C:plasma membrane"/>
    <property type="evidence" value="ECO:0007669"/>
    <property type="project" value="UniProtKB-SubCell"/>
</dbReference>
<comment type="subcellular location">
    <subcellularLocation>
        <location evidence="2">Cell membrane</location>
        <topology evidence="2">Peripheral membrane protein</topology>
        <orientation evidence="2">Cytoplasmic side</orientation>
    </subcellularLocation>
</comment>
<dbReference type="Pfam" id="PF00384">
    <property type="entry name" value="Molybdopterin"/>
    <property type="match status" value="1"/>
</dbReference>
<dbReference type="SMART" id="SM00926">
    <property type="entry name" value="Molybdop_Fe4S4"/>
    <property type="match status" value="1"/>
</dbReference>
<dbReference type="Gene3D" id="2.20.25.90">
    <property type="entry name" value="ADC-like domains"/>
    <property type="match status" value="1"/>
</dbReference>
<dbReference type="NCBIfam" id="TIGR02166">
    <property type="entry name" value="dmsA_ynfE"/>
    <property type="match status" value="1"/>
</dbReference>
<dbReference type="GeneID" id="82191516"/>
<proteinExistence type="inferred from homology"/>
<dbReference type="FunFam" id="2.40.40.20:FF:000010">
    <property type="entry name" value="Anaerobic dimethyl sulfoxide reductase subunit A"/>
    <property type="match status" value="1"/>
</dbReference>
<dbReference type="SUPFAM" id="SSF53706">
    <property type="entry name" value="Formate dehydrogenase/DMSO reductase, domains 1-3"/>
    <property type="match status" value="1"/>
</dbReference>
<keyword evidence="12" id="KW-0472">Membrane</keyword>
<evidence type="ECO:0000256" key="12">
    <source>
        <dbReference type="ARBA" id="ARBA00023136"/>
    </source>
</evidence>
<comment type="caution">
    <text evidence="14">The sequence shown here is derived from an EMBL/GenBank/DDBJ whole genome shotgun (WGS) entry which is preliminary data.</text>
</comment>
<keyword evidence="11" id="KW-0411">Iron-sulfur</keyword>
<dbReference type="PROSITE" id="PS51669">
    <property type="entry name" value="4FE4S_MOW_BIS_MGD"/>
    <property type="match status" value="1"/>
</dbReference>
<evidence type="ECO:0000256" key="4">
    <source>
        <dbReference type="ARBA" id="ARBA00022475"/>
    </source>
</evidence>
<keyword evidence="5" id="KW-0004">4Fe-4S</keyword>
<accession>R9L1Q2</accession>
<dbReference type="SUPFAM" id="SSF50692">
    <property type="entry name" value="ADC-like"/>
    <property type="match status" value="1"/>
</dbReference>
<keyword evidence="7" id="KW-0479">Metal-binding</keyword>